<name>A0AA37M6Q7_9HYPH</name>
<feature type="domain" description="Peptidase S24/S26A/S26B/S26C" evidence="1">
    <location>
        <begin position="117"/>
        <end position="250"/>
    </location>
</feature>
<dbReference type="RefSeq" id="WP_099899122.1">
    <property type="nucleotide sequence ID" value="NZ_BPQJ01000035.1"/>
</dbReference>
<keyword evidence="3" id="KW-1185">Reference proteome</keyword>
<reference evidence="2" key="2">
    <citation type="submission" date="2021-08" db="EMBL/GenBank/DDBJ databases">
        <authorList>
            <person name="Tani A."/>
            <person name="Ola A."/>
            <person name="Ogura Y."/>
            <person name="Katsura K."/>
            <person name="Hayashi T."/>
        </authorList>
    </citation>
    <scope>NUCLEOTIDE SEQUENCE</scope>
    <source>
        <strain evidence="2">JCM 32048</strain>
    </source>
</reference>
<evidence type="ECO:0000313" key="3">
    <source>
        <dbReference type="Proteomes" id="UP001055286"/>
    </source>
</evidence>
<dbReference type="Gene3D" id="2.10.109.10">
    <property type="entry name" value="Umud Fragment, subunit A"/>
    <property type="match status" value="1"/>
</dbReference>
<proteinExistence type="predicted"/>
<organism evidence="2 3">
    <name type="scientific">Methylobacterium frigidaeris</name>
    <dbReference type="NCBI Taxonomy" id="2038277"/>
    <lineage>
        <taxon>Bacteria</taxon>
        <taxon>Pseudomonadati</taxon>
        <taxon>Pseudomonadota</taxon>
        <taxon>Alphaproteobacteria</taxon>
        <taxon>Hyphomicrobiales</taxon>
        <taxon>Methylobacteriaceae</taxon>
        <taxon>Methylobacterium</taxon>
    </lineage>
</organism>
<dbReference type="InterPro" id="IPR015927">
    <property type="entry name" value="Peptidase_S24_S26A/B/C"/>
</dbReference>
<dbReference type="AlphaFoldDB" id="A0AA37M6Q7"/>
<sequence length="266" mass="28753">MSDTSAAAVLARIQQRLDAVGLSERGAEQAAGRASAIRNLRTGLVQSVKIGTLEDLAPVLKTSALWLQTGEGAAAVEAPAASTAESIARFRKVQTRLRAKAGLPPLAPDVAAIALRGEVAAGQWLEVDHVDAPSFEEVRLPVDSRFPAEAQFGLLVRGTSINKVAPDGAYLTCIDTIALGYEVREGDLVIVERTRDGGHLRERTAKRYRRNGDTHELWPDSSDPHWTSPIVIDPDHEAEDVSVQIVGLVVWVHNQVLQVPNFPTRI</sequence>
<accession>A0AA37M6Q7</accession>
<dbReference type="SUPFAM" id="SSF51306">
    <property type="entry name" value="LexA/Signal peptidase"/>
    <property type="match status" value="1"/>
</dbReference>
<dbReference type="InterPro" id="IPR036286">
    <property type="entry name" value="LexA/Signal_pep-like_sf"/>
</dbReference>
<evidence type="ECO:0000313" key="2">
    <source>
        <dbReference type="EMBL" id="GJD65153.1"/>
    </source>
</evidence>
<evidence type="ECO:0000259" key="1">
    <source>
        <dbReference type="Pfam" id="PF00717"/>
    </source>
</evidence>
<reference evidence="2" key="1">
    <citation type="journal article" date="2016" name="Front. Microbiol.">
        <title>Genome Sequence of the Piezophilic, Mesophilic Sulfate-Reducing Bacterium Desulfovibrio indicus J2T.</title>
        <authorList>
            <person name="Cao J."/>
            <person name="Maignien L."/>
            <person name="Shao Z."/>
            <person name="Alain K."/>
            <person name="Jebbar M."/>
        </authorList>
    </citation>
    <scope>NUCLEOTIDE SEQUENCE</scope>
    <source>
        <strain evidence="2">JCM 32048</strain>
    </source>
</reference>
<protein>
    <recommendedName>
        <fullName evidence="1">Peptidase S24/S26A/S26B/S26C domain-containing protein</fullName>
    </recommendedName>
</protein>
<dbReference type="EMBL" id="BPQJ01000035">
    <property type="protein sequence ID" value="GJD65153.1"/>
    <property type="molecule type" value="Genomic_DNA"/>
</dbReference>
<dbReference type="Pfam" id="PF00717">
    <property type="entry name" value="Peptidase_S24"/>
    <property type="match status" value="1"/>
</dbReference>
<comment type="caution">
    <text evidence="2">The sequence shown here is derived from an EMBL/GenBank/DDBJ whole genome shotgun (WGS) entry which is preliminary data.</text>
</comment>
<dbReference type="Proteomes" id="UP001055286">
    <property type="component" value="Unassembled WGS sequence"/>
</dbReference>
<gene>
    <name evidence="2" type="ORF">MPEAHAMD_5340</name>
</gene>